<proteinExistence type="predicted"/>
<dbReference type="Proteomes" id="UP000095286">
    <property type="component" value="Unplaced"/>
</dbReference>
<dbReference type="WBParaSite" id="RSKR_0001077850.1">
    <property type="protein sequence ID" value="RSKR_0001077850.1"/>
    <property type="gene ID" value="RSKR_0001077850"/>
</dbReference>
<name>A0AC35UEG8_9BILA</name>
<reference evidence="2" key="1">
    <citation type="submission" date="2016-11" db="UniProtKB">
        <authorList>
            <consortium name="WormBaseParasite"/>
        </authorList>
    </citation>
    <scope>IDENTIFICATION</scope>
    <source>
        <strain evidence="2">KR3021</strain>
    </source>
</reference>
<accession>A0AC35UEG8</accession>
<protein>
    <submittedName>
        <fullName evidence="2">HIT-type domain-containing protein</fullName>
    </submittedName>
</protein>
<evidence type="ECO:0000313" key="1">
    <source>
        <dbReference type="Proteomes" id="UP000095286"/>
    </source>
</evidence>
<sequence length="175" mass="20793">MYRQSNRIAKQDSNKRVNVEERSRRLKKKLDDLEKDNLHSDPFAGLIVNPKRPKFEEEVEVDAQGRIVRNKEAVAIEKKKQKFRDFYFKHRNRKSFLDTVRDQYTDHIRGQTPLPKRYEGIYFKVVSGEPKDLQRKFCQPCGFLGKYTCTKCGTPFCSINCRDIHNDTRFVLLLF</sequence>
<evidence type="ECO:0000313" key="2">
    <source>
        <dbReference type="WBParaSite" id="RSKR_0001077850.1"/>
    </source>
</evidence>
<organism evidence="1 2">
    <name type="scientific">Rhabditophanes sp. KR3021</name>
    <dbReference type="NCBI Taxonomy" id="114890"/>
    <lineage>
        <taxon>Eukaryota</taxon>
        <taxon>Metazoa</taxon>
        <taxon>Ecdysozoa</taxon>
        <taxon>Nematoda</taxon>
        <taxon>Chromadorea</taxon>
        <taxon>Rhabditida</taxon>
        <taxon>Tylenchina</taxon>
        <taxon>Panagrolaimomorpha</taxon>
        <taxon>Strongyloidoidea</taxon>
        <taxon>Alloionematidae</taxon>
        <taxon>Rhabditophanes</taxon>
    </lineage>
</organism>